<evidence type="ECO:0000313" key="2">
    <source>
        <dbReference type="Proteomes" id="UP001497623"/>
    </source>
</evidence>
<evidence type="ECO:0000313" key="1">
    <source>
        <dbReference type="EMBL" id="CAL4122716.1"/>
    </source>
</evidence>
<name>A0AAV2REC2_MEGNR</name>
<dbReference type="AlphaFoldDB" id="A0AAV2REC2"/>
<gene>
    <name evidence="1" type="ORF">MNOR_LOCUS23438</name>
</gene>
<feature type="non-terminal residue" evidence="1">
    <location>
        <position position="101"/>
    </location>
</feature>
<keyword evidence="2" id="KW-1185">Reference proteome</keyword>
<comment type="caution">
    <text evidence="1">The sequence shown here is derived from an EMBL/GenBank/DDBJ whole genome shotgun (WGS) entry which is preliminary data.</text>
</comment>
<reference evidence="1 2" key="1">
    <citation type="submission" date="2024-05" db="EMBL/GenBank/DDBJ databases">
        <authorList>
            <person name="Wallberg A."/>
        </authorList>
    </citation>
    <scope>NUCLEOTIDE SEQUENCE [LARGE SCALE GENOMIC DNA]</scope>
</reference>
<accession>A0AAV2REC2</accession>
<proteinExistence type="predicted"/>
<sequence length="101" mass="11158">LTIMIIWRTSVKGINGVEDSNDLTSVMTMMKMIFSITEDLPQLTFHTMFCLRAVFEPWDGIVDQVSWVTVAGVVTSCLSLSKNFASYASGLNSSTSIPLIF</sequence>
<organism evidence="1 2">
    <name type="scientific">Meganyctiphanes norvegica</name>
    <name type="common">Northern krill</name>
    <name type="synonym">Thysanopoda norvegica</name>
    <dbReference type="NCBI Taxonomy" id="48144"/>
    <lineage>
        <taxon>Eukaryota</taxon>
        <taxon>Metazoa</taxon>
        <taxon>Ecdysozoa</taxon>
        <taxon>Arthropoda</taxon>
        <taxon>Crustacea</taxon>
        <taxon>Multicrustacea</taxon>
        <taxon>Malacostraca</taxon>
        <taxon>Eumalacostraca</taxon>
        <taxon>Eucarida</taxon>
        <taxon>Euphausiacea</taxon>
        <taxon>Euphausiidae</taxon>
        <taxon>Meganyctiphanes</taxon>
    </lineage>
</organism>
<protein>
    <submittedName>
        <fullName evidence="1">Uncharacterized protein</fullName>
    </submittedName>
</protein>
<dbReference type="EMBL" id="CAXKWB010020659">
    <property type="protein sequence ID" value="CAL4122716.1"/>
    <property type="molecule type" value="Genomic_DNA"/>
</dbReference>
<dbReference type="Proteomes" id="UP001497623">
    <property type="component" value="Unassembled WGS sequence"/>
</dbReference>
<feature type="non-terminal residue" evidence="1">
    <location>
        <position position="1"/>
    </location>
</feature>